<proteinExistence type="predicted"/>
<reference evidence="2" key="1">
    <citation type="journal article" date="2019" name="Int. J. Syst. Evol. Microbiol.">
        <title>The Global Catalogue of Microorganisms (GCM) 10K type strain sequencing project: providing services to taxonomists for standard genome sequencing and annotation.</title>
        <authorList>
            <consortium name="The Broad Institute Genomics Platform"/>
            <consortium name="The Broad Institute Genome Sequencing Center for Infectious Disease"/>
            <person name="Wu L."/>
            <person name="Ma J."/>
        </authorList>
    </citation>
    <scope>NUCLEOTIDE SEQUENCE [LARGE SCALE GENOMIC DNA]</scope>
    <source>
        <strain evidence="2">CCUG 56754</strain>
    </source>
</reference>
<gene>
    <name evidence="1" type="ORF">ACFQ3N_09040</name>
</gene>
<evidence type="ECO:0000313" key="2">
    <source>
        <dbReference type="Proteomes" id="UP001597040"/>
    </source>
</evidence>
<sequence length="107" mass="12108">MVRSIIVLLLVAVFFLTGMVLGIDKGQNSASTVVEDEVKTTIQDQDLESVEKVTNKDVLEPEVNNNIMNIQEPVHFTQKMANFLETLVKGFYDIVVEIVYQIAQLFF</sequence>
<comment type="caution">
    <text evidence="1">The sequence shown here is derived from an EMBL/GenBank/DDBJ whole genome shotgun (WGS) entry which is preliminary data.</text>
</comment>
<dbReference type="Proteomes" id="UP001597040">
    <property type="component" value="Unassembled WGS sequence"/>
</dbReference>
<accession>A0ABW3LJJ0</accession>
<protein>
    <recommendedName>
        <fullName evidence="3">DUF3679 domain-containing protein</fullName>
    </recommendedName>
</protein>
<keyword evidence="2" id="KW-1185">Reference proteome</keyword>
<organism evidence="1 2">
    <name type="scientific">Virgibacillus byunsanensis</name>
    <dbReference type="NCBI Taxonomy" id="570945"/>
    <lineage>
        <taxon>Bacteria</taxon>
        <taxon>Bacillati</taxon>
        <taxon>Bacillota</taxon>
        <taxon>Bacilli</taxon>
        <taxon>Bacillales</taxon>
        <taxon>Bacillaceae</taxon>
        <taxon>Virgibacillus</taxon>
    </lineage>
</organism>
<evidence type="ECO:0000313" key="1">
    <source>
        <dbReference type="EMBL" id="MFD1038536.1"/>
    </source>
</evidence>
<name>A0ABW3LJJ0_9BACI</name>
<evidence type="ECO:0008006" key="3">
    <source>
        <dbReference type="Google" id="ProtNLM"/>
    </source>
</evidence>
<dbReference type="EMBL" id="JBHTKJ010000021">
    <property type="protein sequence ID" value="MFD1038536.1"/>
    <property type="molecule type" value="Genomic_DNA"/>
</dbReference>
<dbReference type="RefSeq" id="WP_390361603.1">
    <property type="nucleotide sequence ID" value="NZ_JBHTKJ010000021.1"/>
</dbReference>